<name>A0A1E3H5A8_9HYPH</name>
<dbReference type="AlphaFoldDB" id="A0A1E3H5A8"/>
<dbReference type="Proteomes" id="UP000094622">
    <property type="component" value="Unassembled WGS sequence"/>
</dbReference>
<evidence type="ECO:0000313" key="1">
    <source>
        <dbReference type="EMBL" id="ODN71503.1"/>
    </source>
</evidence>
<comment type="caution">
    <text evidence="1">The sequence shown here is derived from an EMBL/GenBank/DDBJ whole genome shotgun (WGS) entry which is preliminary data.</text>
</comment>
<dbReference type="RefSeq" id="WP_069306173.1">
    <property type="nucleotide sequence ID" value="NZ_MCRJ01000020.1"/>
</dbReference>
<dbReference type="EMBL" id="MCRJ01000020">
    <property type="protein sequence ID" value="ODN71503.1"/>
    <property type="molecule type" value="Genomic_DNA"/>
</dbReference>
<gene>
    <name evidence="1" type="ORF">A6302_01192</name>
</gene>
<reference evidence="1 2" key="1">
    <citation type="submission" date="2016-07" db="EMBL/GenBank/DDBJ databases">
        <title>Draft Genome Sequence of Methylobrevis pamukkalensis PK2.</title>
        <authorList>
            <person name="Vasilenko O.V."/>
            <person name="Doronina N.V."/>
            <person name="Shmareva M.N."/>
            <person name="Tarlachkov S.V."/>
            <person name="Mustakhimov I."/>
            <person name="Trotsenko Y.A."/>
        </authorList>
    </citation>
    <scope>NUCLEOTIDE SEQUENCE [LARGE SCALE GENOMIC DNA]</scope>
    <source>
        <strain evidence="1 2">PK2</strain>
    </source>
</reference>
<accession>A0A1E3H5A8</accession>
<organism evidence="1 2">
    <name type="scientific">Methylobrevis pamukkalensis</name>
    <dbReference type="NCBI Taxonomy" id="1439726"/>
    <lineage>
        <taxon>Bacteria</taxon>
        <taxon>Pseudomonadati</taxon>
        <taxon>Pseudomonadota</taxon>
        <taxon>Alphaproteobacteria</taxon>
        <taxon>Hyphomicrobiales</taxon>
        <taxon>Pleomorphomonadaceae</taxon>
        <taxon>Methylobrevis</taxon>
    </lineage>
</organism>
<proteinExistence type="predicted"/>
<dbReference type="OrthoDB" id="20930at2"/>
<evidence type="ECO:0000313" key="2">
    <source>
        <dbReference type="Proteomes" id="UP000094622"/>
    </source>
</evidence>
<evidence type="ECO:0008006" key="3">
    <source>
        <dbReference type="Google" id="ProtNLM"/>
    </source>
</evidence>
<sequence length="278" mass="31574">MGDTGHDRGAPAQSLLFFTCATGYYENFVVPYIYFAARHNKGAKFEFIVSDLKSFTAKNGAALGWLEKTLGVRPLIRDLHDLPVRSKNENALRFINTPIQTASHVYIGDVDILIFDDVMAWHQPVFDVGLPYSNIIRKGTRRLSGLHFTTWDGYYPIPPLGDLMARYKNDEELLYAIVARKGSLYDLALYRALVKGRPVHGVHMSLNRLPFSAPAERAAWGITYRYMAEFEAISRTPEFESFYETLYAGPAQILLNLIFLSRGVCDYGEDFLQAKVRR</sequence>
<protein>
    <recommendedName>
        <fullName evidence="3">Glycosyl transferase family 8</fullName>
    </recommendedName>
</protein>
<keyword evidence="2" id="KW-1185">Reference proteome</keyword>